<evidence type="ECO:0000259" key="3">
    <source>
        <dbReference type="PROSITE" id="PS51186"/>
    </source>
</evidence>
<dbReference type="PROSITE" id="PS51186">
    <property type="entry name" value="GNAT"/>
    <property type="match status" value="1"/>
</dbReference>
<dbReference type="InterPro" id="IPR016181">
    <property type="entry name" value="Acyl_CoA_acyltransferase"/>
</dbReference>
<evidence type="ECO:0000313" key="4">
    <source>
        <dbReference type="EMBL" id="SBW01961.1"/>
    </source>
</evidence>
<dbReference type="PANTHER" id="PTHR43800:SF1">
    <property type="entry name" value="PEPTIDYL-LYSINE N-ACETYLTRANSFERASE YJAB"/>
    <property type="match status" value="1"/>
</dbReference>
<keyword evidence="2" id="KW-0012">Acyltransferase</keyword>
<accession>A0A212JRB7</accession>
<dbReference type="CDD" id="cd04301">
    <property type="entry name" value="NAT_SF"/>
    <property type="match status" value="1"/>
</dbReference>
<keyword evidence="1 4" id="KW-0808">Transferase</keyword>
<dbReference type="InterPro" id="IPR000182">
    <property type="entry name" value="GNAT_dom"/>
</dbReference>
<organism evidence="4">
    <name type="scientific">uncultured Desulfovibrio sp</name>
    <dbReference type="NCBI Taxonomy" id="167968"/>
    <lineage>
        <taxon>Bacteria</taxon>
        <taxon>Pseudomonadati</taxon>
        <taxon>Thermodesulfobacteriota</taxon>
        <taxon>Desulfovibrionia</taxon>
        <taxon>Desulfovibrionales</taxon>
        <taxon>Desulfovibrionaceae</taxon>
        <taxon>Desulfovibrio</taxon>
        <taxon>environmental samples</taxon>
    </lineage>
</organism>
<dbReference type="EMBL" id="FLUP01000001">
    <property type="protein sequence ID" value="SBW01961.1"/>
    <property type="molecule type" value="Genomic_DNA"/>
</dbReference>
<dbReference type="Pfam" id="PF00583">
    <property type="entry name" value="Acetyltransf_1"/>
    <property type="match status" value="1"/>
</dbReference>
<name>A0A212JRB7_9BACT</name>
<gene>
    <name evidence="4" type="ORF">KM92DES2_11584</name>
</gene>
<dbReference type="PANTHER" id="PTHR43800">
    <property type="entry name" value="PEPTIDYL-LYSINE N-ACETYLTRANSFERASE YJAB"/>
    <property type="match status" value="1"/>
</dbReference>
<evidence type="ECO:0000256" key="2">
    <source>
        <dbReference type="ARBA" id="ARBA00023315"/>
    </source>
</evidence>
<dbReference type="GO" id="GO:0016747">
    <property type="term" value="F:acyltransferase activity, transferring groups other than amino-acyl groups"/>
    <property type="evidence" value="ECO:0007669"/>
    <property type="project" value="InterPro"/>
</dbReference>
<feature type="domain" description="N-acetyltransferase" evidence="3">
    <location>
        <begin position="20"/>
        <end position="177"/>
    </location>
</feature>
<evidence type="ECO:0000256" key="1">
    <source>
        <dbReference type="ARBA" id="ARBA00022679"/>
    </source>
</evidence>
<sequence>MKTTTFPAPAGHAAPRPAATTVRAASTKDYSICADIWLAASLAGHDFVPAAFWRGQLAVMAEHYLPSSQVLLLTADGEPAAFAATLPDGNGTYLAGLFVLPRWWGKGLGRQLLELVQEQVMAELPEQKNASLRCTVYEKNSRALAFYARMGFIPAGRSICPHTNEPQTGLLWTAAHTVHDNAAATCRP</sequence>
<dbReference type="Gene3D" id="3.40.630.30">
    <property type="match status" value="1"/>
</dbReference>
<dbReference type="RefSeq" id="WP_227118125.1">
    <property type="nucleotide sequence ID" value="NZ_LT598928.1"/>
</dbReference>
<reference evidence="4" key="1">
    <citation type="submission" date="2016-04" db="EMBL/GenBank/DDBJ databases">
        <authorList>
            <person name="Evans L.H."/>
            <person name="Alamgir A."/>
            <person name="Owens N."/>
            <person name="Weber N.D."/>
            <person name="Virtaneva K."/>
            <person name="Barbian K."/>
            <person name="Babar A."/>
            <person name="Rosenke K."/>
        </authorList>
    </citation>
    <scope>NUCLEOTIDE SEQUENCE</scope>
    <source>
        <strain evidence="4">92-2</strain>
    </source>
</reference>
<dbReference type="AlphaFoldDB" id="A0A212JRB7"/>
<proteinExistence type="predicted"/>
<protein>
    <submittedName>
        <fullName evidence="4">GCN5-related N-acetyltransferase</fullName>
    </submittedName>
</protein>
<dbReference type="SUPFAM" id="SSF55729">
    <property type="entry name" value="Acyl-CoA N-acyltransferases (Nat)"/>
    <property type="match status" value="1"/>
</dbReference>